<keyword evidence="2" id="KW-1185">Reference proteome</keyword>
<sequence>MTKDTGGWLSAEQAVLPDGTLRTNLPLINTRLPSLAGAPADLQVTEADREQAVPAAPKDDS</sequence>
<organism evidence="1 2">
    <name type="scientific">Herbaspirillum robiniae</name>
    <dbReference type="NCBI Taxonomy" id="2014887"/>
    <lineage>
        <taxon>Bacteria</taxon>
        <taxon>Pseudomonadati</taxon>
        <taxon>Pseudomonadota</taxon>
        <taxon>Betaproteobacteria</taxon>
        <taxon>Burkholderiales</taxon>
        <taxon>Oxalobacteraceae</taxon>
        <taxon>Herbaspirillum</taxon>
    </lineage>
</organism>
<proteinExistence type="predicted"/>
<accession>A0ABX2M001</accession>
<comment type="caution">
    <text evidence="1">The sequence shown here is derived from an EMBL/GenBank/DDBJ whole genome shotgun (WGS) entry which is preliminary data.</text>
</comment>
<evidence type="ECO:0000313" key="2">
    <source>
        <dbReference type="Proteomes" id="UP000536746"/>
    </source>
</evidence>
<dbReference type="Proteomes" id="UP000536746">
    <property type="component" value="Unassembled WGS sequence"/>
</dbReference>
<gene>
    <name evidence="1" type="ORF">HNO84_16885</name>
</gene>
<reference evidence="1 2" key="1">
    <citation type="journal article" date="2020" name="Front. Plant Sci.">
        <title>Isolation of Rhizosphere Bacteria That Improve Quality and Water Stress Tolerance in Greenhouse Ornamentals.</title>
        <authorList>
            <person name="Nordstedt N.P."/>
            <person name="Jones M.L."/>
        </authorList>
    </citation>
    <scope>NUCLEOTIDE SEQUENCE [LARGE SCALE GENOMIC DNA]</scope>
    <source>
        <strain evidence="1 2">C6C2</strain>
    </source>
</reference>
<evidence type="ECO:0000313" key="1">
    <source>
        <dbReference type="EMBL" id="NUU03284.1"/>
    </source>
</evidence>
<dbReference type="EMBL" id="JABFMT010000019">
    <property type="protein sequence ID" value="NUU03284.1"/>
    <property type="molecule type" value="Genomic_DNA"/>
</dbReference>
<dbReference type="RefSeq" id="WP_175354766.1">
    <property type="nucleotide sequence ID" value="NZ_JABFMT010000019.1"/>
</dbReference>
<protein>
    <submittedName>
        <fullName evidence="1">Uncharacterized protein</fullName>
    </submittedName>
</protein>
<name>A0ABX2M001_9BURK</name>